<accession>A0A8S5QUH5</accession>
<organism evidence="1">
    <name type="scientific">Siphoviridae sp. ct5co22</name>
    <dbReference type="NCBI Taxonomy" id="2826294"/>
    <lineage>
        <taxon>Viruses</taxon>
        <taxon>Duplodnaviria</taxon>
        <taxon>Heunggongvirae</taxon>
        <taxon>Uroviricota</taxon>
        <taxon>Caudoviricetes</taxon>
    </lineage>
</organism>
<reference evidence="1" key="1">
    <citation type="journal article" date="2021" name="Proc. Natl. Acad. Sci. U.S.A.">
        <title>A Catalog of Tens of Thousands of Viruses from Human Metagenomes Reveals Hidden Associations with Chronic Diseases.</title>
        <authorList>
            <person name="Tisza M.J."/>
            <person name="Buck C.B."/>
        </authorList>
    </citation>
    <scope>NUCLEOTIDE SEQUENCE</scope>
    <source>
        <strain evidence="1">Ct5co22</strain>
    </source>
</reference>
<evidence type="ECO:0000313" key="1">
    <source>
        <dbReference type="EMBL" id="DAE22618.1"/>
    </source>
</evidence>
<proteinExistence type="predicted"/>
<dbReference type="EMBL" id="BK015735">
    <property type="protein sequence ID" value="DAE22618.1"/>
    <property type="molecule type" value="Genomic_DNA"/>
</dbReference>
<sequence>MGRILLTKKPRYTPQHAAGPVIKRGRFSRLRLYSNMEKLHFRSHCVGGS</sequence>
<protein>
    <submittedName>
        <fullName evidence="1">Uncharacterized protein</fullName>
    </submittedName>
</protein>
<name>A0A8S5QUH5_9CAUD</name>